<dbReference type="Pfam" id="PF18813">
    <property type="entry name" value="PBECR4"/>
    <property type="match status" value="1"/>
</dbReference>
<comment type="caution">
    <text evidence="2">The sequence shown here is derived from an EMBL/GenBank/DDBJ whole genome shotgun (WGS) entry which is preliminary data.</text>
</comment>
<feature type="domain" description="Phage-Barnase-EndoU-ColicinE5/D-RelE like nuclease 4" evidence="1">
    <location>
        <begin position="12"/>
        <end position="185"/>
    </location>
</feature>
<proteinExistence type="predicted"/>
<dbReference type="EMBL" id="AGEL01000013">
    <property type="protein sequence ID" value="EHO16015.1"/>
    <property type="molecule type" value="Genomic_DNA"/>
</dbReference>
<organism evidence="2 3">
    <name type="scientific">Stomatobaculum longum</name>
    <dbReference type="NCBI Taxonomy" id="796942"/>
    <lineage>
        <taxon>Bacteria</taxon>
        <taxon>Bacillati</taxon>
        <taxon>Bacillota</taxon>
        <taxon>Clostridia</taxon>
        <taxon>Lachnospirales</taxon>
        <taxon>Lachnospiraceae</taxon>
        <taxon>Stomatobaculum</taxon>
    </lineage>
</organism>
<reference evidence="2 3" key="1">
    <citation type="submission" date="2011-10" db="EMBL/GenBank/DDBJ databases">
        <title>The Genome Sequence of Lachnospiraceae bacterium ACC2.</title>
        <authorList>
            <consortium name="The Broad Institute Genome Sequencing Platform"/>
            <person name="Earl A."/>
            <person name="Ward D."/>
            <person name="Feldgarden M."/>
            <person name="Gevers D."/>
            <person name="Sizova M."/>
            <person name="Hazen A."/>
            <person name="Epstein S."/>
            <person name="Young S.K."/>
            <person name="Zeng Q."/>
            <person name="Gargeya S."/>
            <person name="Fitzgerald M."/>
            <person name="Haas B."/>
            <person name="Abouelleil A."/>
            <person name="Alvarado L."/>
            <person name="Arachchi H.M."/>
            <person name="Berlin A."/>
            <person name="Brown A."/>
            <person name="Chapman S.B."/>
            <person name="Chen Z."/>
            <person name="Dunbar C."/>
            <person name="Freedman E."/>
            <person name="Gearin G."/>
            <person name="Goldberg J."/>
            <person name="Griggs A."/>
            <person name="Gujja S."/>
            <person name="Heiman D."/>
            <person name="Howarth C."/>
            <person name="Larson L."/>
            <person name="Lui A."/>
            <person name="MacDonald P.J.P."/>
            <person name="Montmayeur A."/>
            <person name="Murphy C."/>
            <person name="Neiman D."/>
            <person name="Pearson M."/>
            <person name="Priest M."/>
            <person name="Roberts A."/>
            <person name="Saif S."/>
            <person name="Shea T."/>
            <person name="Shenoy N."/>
            <person name="Sisk P."/>
            <person name="Stolte C."/>
            <person name="Sykes S."/>
            <person name="Wortman J."/>
            <person name="Nusbaum C."/>
            <person name="Birren B."/>
        </authorList>
    </citation>
    <scope>NUCLEOTIDE SEQUENCE [LARGE SCALE GENOMIC DNA]</scope>
    <source>
        <strain evidence="2 3">ACC2</strain>
    </source>
</reference>
<dbReference type="GeneID" id="86941293"/>
<sequence length="200" mass="22517">MKISKKLATRVIVSCAKEYHNNLENRNLLIVFGSPSKPDFFETIFLPSNFLHLTGVGPVSDKIPSSNVFYQKAMNGILNSSDFTMAANGTTERKLSVLPWLTKVHFIAKMVGTYNPVQSMQYTEKLVGNTAGFLGFIFRNGFYIPNTALEEDIRNFSLYQPKKVLAIFRKPVDIGQYQELYYIAKGMDVNSIALPGNIKM</sequence>
<evidence type="ECO:0000313" key="3">
    <source>
        <dbReference type="Proteomes" id="UP000018466"/>
    </source>
</evidence>
<dbReference type="InterPro" id="IPR041420">
    <property type="entry name" value="PBECR4"/>
</dbReference>
<evidence type="ECO:0000259" key="1">
    <source>
        <dbReference type="Pfam" id="PF18813"/>
    </source>
</evidence>
<evidence type="ECO:0000313" key="2">
    <source>
        <dbReference type="EMBL" id="EHO16015.1"/>
    </source>
</evidence>
<accession>A0AA37DFT4</accession>
<dbReference type="RefSeq" id="WP_009533393.1">
    <property type="nucleotide sequence ID" value="NZ_JH590863.1"/>
</dbReference>
<dbReference type="AlphaFoldDB" id="A0AA37DFT4"/>
<gene>
    <name evidence="2" type="ORF">HMPREF9623_01561</name>
</gene>
<dbReference type="Proteomes" id="UP000018466">
    <property type="component" value="Unassembled WGS sequence"/>
</dbReference>
<name>A0AA37DFT4_9FIRM</name>
<protein>
    <recommendedName>
        <fullName evidence="1">Phage-Barnase-EndoU-ColicinE5/D-RelE like nuclease 4 domain-containing protein</fullName>
    </recommendedName>
</protein>
<keyword evidence="3" id="KW-1185">Reference proteome</keyword>